<dbReference type="InterPro" id="IPR027806">
    <property type="entry name" value="HARBI1_dom"/>
</dbReference>
<organism evidence="9">
    <name type="scientific">Paramoeba aestuarina</name>
    <dbReference type="NCBI Taxonomy" id="180227"/>
    <lineage>
        <taxon>Eukaryota</taxon>
        <taxon>Amoebozoa</taxon>
        <taxon>Discosea</taxon>
        <taxon>Flabellinia</taxon>
        <taxon>Dactylopodida</taxon>
        <taxon>Paramoebidae</taxon>
        <taxon>Paramoeba</taxon>
    </lineage>
</organism>
<evidence type="ECO:0000256" key="1">
    <source>
        <dbReference type="ARBA" id="ARBA00001968"/>
    </source>
</evidence>
<sequence length="323" mass="35786">MYDLTPAAKLSMTLRFLAGGVLHDIHRDHGCSFSCARKVIWKTIAAILENEDIGSFDFDPRDPDYLDQKSDLFRSRRLNDDVLAPHVVGAVDGLAIRISNPVGHVDNPVDYFSRKGFFALNCQGLCDVNRRFLLFTCNSPGSSHDSVAFSLSQHYQDIQQGLVGTDSTKPLFIVGDNAYSISLGLLTPFSRRRNGLSIQQDAFNYYLSSCRAVIECAFGMLIQRWGIFWRRLNLSPEAASRVIICCAKLHNFILDFEGPIGADRIFESGNEYQNHLHQTTDHPEPLGPSSFVAFAGAANGSCPIGRTRNGTSCTLLTISEITK</sequence>
<reference evidence="9" key="1">
    <citation type="submission" date="2021-01" db="EMBL/GenBank/DDBJ databases">
        <authorList>
            <person name="Corre E."/>
            <person name="Pelletier E."/>
            <person name="Niang G."/>
            <person name="Scheremetjew M."/>
            <person name="Finn R."/>
            <person name="Kale V."/>
            <person name="Holt S."/>
            <person name="Cochrane G."/>
            <person name="Meng A."/>
            <person name="Brown T."/>
            <person name="Cohen L."/>
        </authorList>
    </citation>
    <scope>NUCLEOTIDE SEQUENCE</scope>
    <source>
        <strain evidence="9">SoJaBio B1-5/56/2</strain>
    </source>
</reference>
<protein>
    <recommendedName>
        <fullName evidence="8">DDE Tnp4 domain-containing protein</fullName>
    </recommendedName>
</protein>
<keyword evidence="5" id="KW-0479">Metal-binding</keyword>
<dbReference type="PANTHER" id="PTHR22930">
    <property type="match status" value="1"/>
</dbReference>
<evidence type="ECO:0000256" key="6">
    <source>
        <dbReference type="ARBA" id="ARBA00022801"/>
    </source>
</evidence>
<dbReference type="PANTHER" id="PTHR22930:SF289">
    <property type="entry name" value="DDE TNP4 DOMAIN-CONTAINING PROTEIN-RELATED"/>
    <property type="match status" value="1"/>
</dbReference>
<name>A0A7S4JR71_9EUKA</name>
<dbReference type="GO" id="GO:0004518">
    <property type="term" value="F:nuclease activity"/>
    <property type="evidence" value="ECO:0007669"/>
    <property type="project" value="UniProtKB-KW"/>
</dbReference>
<evidence type="ECO:0000313" key="9">
    <source>
        <dbReference type="EMBL" id="CAE2271571.1"/>
    </source>
</evidence>
<dbReference type="GO" id="GO:0005634">
    <property type="term" value="C:nucleus"/>
    <property type="evidence" value="ECO:0007669"/>
    <property type="project" value="UniProtKB-SubCell"/>
</dbReference>
<evidence type="ECO:0000259" key="8">
    <source>
        <dbReference type="Pfam" id="PF13359"/>
    </source>
</evidence>
<comment type="similarity">
    <text evidence="3">Belongs to the HARBI1 family.</text>
</comment>
<evidence type="ECO:0000256" key="4">
    <source>
        <dbReference type="ARBA" id="ARBA00022722"/>
    </source>
</evidence>
<dbReference type="GO" id="GO:0046872">
    <property type="term" value="F:metal ion binding"/>
    <property type="evidence" value="ECO:0007669"/>
    <property type="project" value="UniProtKB-KW"/>
</dbReference>
<accession>A0A7S4JR71</accession>
<evidence type="ECO:0000256" key="2">
    <source>
        <dbReference type="ARBA" id="ARBA00004123"/>
    </source>
</evidence>
<proteinExistence type="inferred from homology"/>
<comment type="cofactor">
    <cofactor evidence="1">
        <name>a divalent metal cation</name>
        <dbReference type="ChEBI" id="CHEBI:60240"/>
    </cofactor>
</comment>
<feature type="domain" description="DDE Tnp4" evidence="8">
    <location>
        <begin position="91"/>
        <end position="251"/>
    </location>
</feature>
<keyword evidence="4" id="KW-0540">Nuclease</keyword>
<dbReference type="AlphaFoldDB" id="A0A7S4JR71"/>
<evidence type="ECO:0000256" key="7">
    <source>
        <dbReference type="ARBA" id="ARBA00023242"/>
    </source>
</evidence>
<dbReference type="InterPro" id="IPR045249">
    <property type="entry name" value="HARBI1-like"/>
</dbReference>
<keyword evidence="6" id="KW-0378">Hydrolase</keyword>
<dbReference type="EMBL" id="HBKR01002736">
    <property type="protein sequence ID" value="CAE2271571.1"/>
    <property type="molecule type" value="Transcribed_RNA"/>
</dbReference>
<gene>
    <name evidence="9" type="ORF">NAES01612_LOCUS1817</name>
</gene>
<dbReference type="GO" id="GO:0016787">
    <property type="term" value="F:hydrolase activity"/>
    <property type="evidence" value="ECO:0007669"/>
    <property type="project" value="UniProtKB-KW"/>
</dbReference>
<comment type="subcellular location">
    <subcellularLocation>
        <location evidence="2">Nucleus</location>
    </subcellularLocation>
</comment>
<evidence type="ECO:0000256" key="5">
    <source>
        <dbReference type="ARBA" id="ARBA00022723"/>
    </source>
</evidence>
<keyword evidence="7" id="KW-0539">Nucleus</keyword>
<dbReference type="Pfam" id="PF13359">
    <property type="entry name" value="DDE_Tnp_4"/>
    <property type="match status" value="1"/>
</dbReference>
<evidence type="ECO:0000256" key="3">
    <source>
        <dbReference type="ARBA" id="ARBA00006958"/>
    </source>
</evidence>